<feature type="chain" id="PRO_5020210440" description="TraB family protein" evidence="2">
    <location>
        <begin position="26"/>
        <end position="290"/>
    </location>
</feature>
<organism evidence="3 4">
    <name type="scientific">Acetobacteroides hydrogenigenes</name>
    <dbReference type="NCBI Taxonomy" id="979970"/>
    <lineage>
        <taxon>Bacteria</taxon>
        <taxon>Pseudomonadati</taxon>
        <taxon>Bacteroidota</taxon>
        <taxon>Bacteroidia</taxon>
        <taxon>Bacteroidales</taxon>
        <taxon>Rikenellaceae</taxon>
        <taxon>Acetobacteroides</taxon>
    </lineage>
</organism>
<keyword evidence="2" id="KW-0732">Signal</keyword>
<accession>A0A4R2EAD9</accession>
<dbReference type="PANTHER" id="PTHR40590:SF1">
    <property type="entry name" value="CYTOPLASMIC PROTEIN"/>
    <property type="match status" value="1"/>
</dbReference>
<dbReference type="Proteomes" id="UP000294830">
    <property type="component" value="Unassembled WGS sequence"/>
</dbReference>
<dbReference type="PANTHER" id="PTHR40590">
    <property type="entry name" value="CYTOPLASMIC PROTEIN-RELATED"/>
    <property type="match status" value="1"/>
</dbReference>
<gene>
    <name evidence="3" type="ORF">CLV25_11078</name>
</gene>
<evidence type="ECO:0008006" key="5">
    <source>
        <dbReference type="Google" id="ProtNLM"/>
    </source>
</evidence>
<feature type="coiled-coil region" evidence="1">
    <location>
        <begin position="183"/>
        <end position="217"/>
    </location>
</feature>
<evidence type="ECO:0000313" key="4">
    <source>
        <dbReference type="Proteomes" id="UP000294830"/>
    </source>
</evidence>
<dbReference type="AlphaFoldDB" id="A0A4R2EAD9"/>
<keyword evidence="1" id="KW-0175">Coiled coil</keyword>
<feature type="signal peptide" evidence="2">
    <location>
        <begin position="1"/>
        <end position="25"/>
    </location>
</feature>
<comment type="caution">
    <text evidence="3">The sequence shown here is derived from an EMBL/GenBank/DDBJ whole genome shotgun (WGS) entry which is preliminary data.</text>
</comment>
<reference evidence="3 4" key="1">
    <citation type="submission" date="2019-03" db="EMBL/GenBank/DDBJ databases">
        <title>Genomic Encyclopedia of Archaeal and Bacterial Type Strains, Phase II (KMG-II): from individual species to whole genera.</title>
        <authorList>
            <person name="Goeker M."/>
        </authorList>
    </citation>
    <scope>NUCLEOTIDE SEQUENCE [LARGE SCALE GENOMIC DNA]</scope>
    <source>
        <strain evidence="3 4">RL-C</strain>
    </source>
</reference>
<dbReference type="CDD" id="cd14789">
    <property type="entry name" value="Tiki"/>
    <property type="match status" value="1"/>
</dbReference>
<sequence>MKKTFLLKRMLLFVGVMLVAAGSQAQSASLLWKVTSQGSTKPTYIFGTIHSIPQSQFFFPEAINEALKSSDKLVLEIDMDSTEELATLPSLIVLKGKTMKDLLTAEEVKKLSRYLSDSAGIPFEQVTAFKPFVFTSLLLPKIVGSSTISYEQHLLAAAKQMGKPVDGIETVAEQVDAFDKLPMEQQAKQLVEMVSDMNKAREEYQQLLNAYTNQQLNKIAELTEKSNKDFPQFSQVLITDRNVSWIPRLEKIIGNGGAFVAVGAAHLPGSNGVVELLKKKGYSVEPVTIK</sequence>
<dbReference type="Pfam" id="PF01963">
    <property type="entry name" value="TraB_PrgY_gumN"/>
    <property type="match status" value="1"/>
</dbReference>
<protein>
    <recommendedName>
        <fullName evidence="5">TraB family protein</fullName>
    </recommendedName>
</protein>
<dbReference type="EMBL" id="SLWB01000010">
    <property type="protein sequence ID" value="TCN65688.1"/>
    <property type="molecule type" value="Genomic_DNA"/>
</dbReference>
<evidence type="ECO:0000256" key="1">
    <source>
        <dbReference type="SAM" id="Coils"/>
    </source>
</evidence>
<proteinExistence type="predicted"/>
<evidence type="ECO:0000313" key="3">
    <source>
        <dbReference type="EMBL" id="TCN65688.1"/>
    </source>
</evidence>
<dbReference type="InterPro" id="IPR002816">
    <property type="entry name" value="TraB/PrgY/GumN_fam"/>
</dbReference>
<evidence type="ECO:0000256" key="2">
    <source>
        <dbReference type="SAM" id="SignalP"/>
    </source>
</evidence>
<dbReference type="InterPro" id="IPR047111">
    <property type="entry name" value="YbaP-like"/>
</dbReference>
<name>A0A4R2EAD9_9BACT</name>
<dbReference type="RefSeq" id="WP_131839673.1">
    <property type="nucleotide sequence ID" value="NZ_SLWB01000010.1"/>
</dbReference>
<dbReference type="OrthoDB" id="9798714at2"/>
<keyword evidence="4" id="KW-1185">Reference proteome</keyword>